<dbReference type="InterPro" id="IPR006543">
    <property type="entry name" value="Histidinol-phos"/>
</dbReference>
<evidence type="ECO:0000256" key="1">
    <source>
        <dbReference type="ARBA" id="ARBA00004496"/>
    </source>
</evidence>
<dbReference type="InterPro" id="IPR036412">
    <property type="entry name" value="HAD-like_sf"/>
</dbReference>
<organism evidence="8 9">
    <name type="scientific">Noviherbaspirillum suwonense</name>
    <dbReference type="NCBI Taxonomy" id="1224511"/>
    <lineage>
        <taxon>Bacteria</taxon>
        <taxon>Pseudomonadati</taxon>
        <taxon>Pseudomonadota</taxon>
        <taxon>Betaproteobacteria</taxon>
        <taxon>Burkholderiales</taxon>
        <taxon>Oxalobacteraceae</taxon>
        <taxon>Noviherbaspirillum</taxon>
    </lineage>
</organism>
<dbReference type="EC" id="3.1.3.-" evidence="7"/>
<dbReference type="PANTHER" id="PTHR42891">
    <property type="entry name" value="D-GLYCERO-BETA-D-MANNO-HEPTOSE-1,7-BISPHOSPHATE 7-PHOSPHATASE"/>
    <property type="match status" value="1"/>
</dbReference>
<keyword evidence="2 7" id="KW-0963">Cytoplasm</keyword>
<name>A0ABY1PQL0_9BURK</name>
<dbReference type="Gene3D" id="3.40.50.1000">
    <property type="entry name" value="HAD superfamily/HAD-like"/>
    <property type="match status" value="1"/>
</dbReference>
<evidence type="ECO:0000256" key="3">
    <source>
        <dbReference type="ARBA" id="ARBA00022723"/>
    </source>
</evidence>
<evidence type="ECO:0000256" key="7">
    <source>
        <dbReference type="PIRNR" id="PIRNR004682"/>
    </source>
</evidence>
<evidence type="ECO:0000256" key="5">
    <source>
        <dbReference type="ARBA" id="ARBA00023277"/>
    </source>
</evidence>
<evidence type="ECO:0000256" key="4">
    <source>
        <dbReference type="ARBA" id="ARBA00022801"/>
    </source>
</evidence>
<evidence type="ECO:0000313" key="8">
    <source>
        <dbReference type="EMBL" id="SMP41301.1"/>
    </source>
</evidence>
<dbReference type="EMBL" id="FXUL01000001">
    <property type="protein sequence ID" value="SMP41301.1"/>
    <property type="molecule type" value="Genomic_DNA"/>
</dbReference>
<evidence type="ECO:0000256" key="6">
    <source>
        <dbReference type="ARBA" id="ARBA00031828"/>
    </source>
</evidence>
<dbReference type="Proteomes" id="UP001158049">
    <property type="component" value="Unassembled WGS sequence"/>
</dbReference>
<reference evidence="8 9" key="1">
    <citation type="submission" date="2017-05" db="EMBL/GenBank/DDBJ databases">
        <authorList>
            <person name="Varghese N."/>
            <person name="Submissions S."/>
        </authorList>
    </citation>
    <scope>NUCLEOTIDE SEQUENCE [LARGE SCALE GENOMIC DNA]</scope>
    <source>
        <strain evidence="8 9">DSM 26001</strain>
    </source>
</reference>
<sequence length="198" mass="21253">MRLIILDRDGVINQDSDDFIKSPAEWVPIPGSLEAIARLNQAGYRVVVATNQSGIARGLFDVKTLNAIHQKLHAAAHQAGADVDAIFYCPHAADDNCDCRKPKPGMLQTIASRFNVSLKGVPNVGDSLRDLQAGYGVGCVPYLVLTGKGERTRAKGGLPPGTLVFSDLASVVDSLLKDSKPLPVDEITPQKDGRRRQA</sequence>
<keyword evidence="3" id="KW-0479">Metal-binding</keyword>
<gene>
    <name evidence="8" type="ORF">SAMN06295970_10175</name>
</gene>
<evidence type="ECO:0000313" key="9">
    <source>
        <dbReference type="Proteomes" id="UP001158049"/>
    </source>
</evidence>
<dbReference type="PIRSF" id="PIRSF004682">
    <property type="entry name" value="GmhB"/>
    <property type="match status" value="1"/>
</dbReference>
<dbReference type="InterPro" id="IPR004446">
    <property type="entry name" value="Heptose_bisP_phosphatase"/>
</dbReference>
<dbReference type="RefSeq" id="WP_283440240.1">
    <property type="nucleotide sequence ID" value="NZ_FXUL01000001.1"/>
</dbReference>
<accession>A0ABY1PQL0</accession>
<dbReference type="InterPro" id="IPR006549">
    <property type="entry name" value="HAD-SF_hydro_IIIA"/>
</dbReference>
<comment type="similarity">
    <text evidence="7">Belongs to the gmhB family.</text>
</comment>
<protein>
    <recommendedName>
        <fullName evidence="6 7">D,D-heptose 1,7-bisphosphate phosphatase</fullName>
        <ecNumber evidence="7">3.1.3.-</ecNumber>
    </recommendedName>
</protein>
<dbReference type="PANTHER" id="PTHR42891:SF1">
    <property type="entry name" value="D-GLYCERO-BETA-D-MANNO-HEPTOSE-1,7-BISPHOSPHATE 7-PHOSPHATASE"/>
    <property type="match status" value="1"/>
</dbReference>
<dbReference type="InterPro" id="IPR023214">
    <property type="entry name" value="HAD_sf"/>
</dbReference>
<dbReference type="NCBIfam" id="TIGR01662">
    <property type="entry name" value="HAD-SF-IIIA"/>
    <property type="match status" value="1"/>
</dbReference>
<comment type="caution">
    <text evidence="8">The sequence shown here is derived from an EMBL/GenBank/DDBJ whole genome shotgun (WGS) entry which is preliminary data.</text>
</comment>
<evidence type="ECO:0000256" key="2">
    <source>
        <dbReference type="ARBA" id="ARBA00022490"/>
    </source>
</evidence>
<dbReference type="NCBIfam" id="TIGR01656">
    <property type="entry name" value="Histidinol-ppas"/>
    <property type="match status" value="1"/>
</dbReference>
<keyword evidence="4 7" id="KW-0378">Hydrolase</keyword>
<dbReference type="Pfam" id="PF13242">
    <property type="entry name" value="Hydrolase_like"/>
    <property type="match status" value="1"/>
</dbReference>
<dbReference type="SUPFAM" id="SSF56784">
    <property type="entry name" value="HAD-like"/>
    <property type="match status" value="1"/>
</dbReference>
<keyword evidence="5 7" id="KW-0119">Carbohydrate metabolism</keyword>
<dbReference type="NCBIfam" id="NF006506">
    <property type="entry name" value="PRK08942.1"/>
    <property type="match status" value="1"/>
</dbReference>
<comment type="subcellular location">
    <subcellularLocation>
        <location evidence="1 7">Cytoplasm</location>
    </subcellularLocation>
</comment>
<dbReference type="CDD" id="cd07503">
    <property type="entry name" value="HAD_HisB-N"/>
    <property type="match status" value="1"/>
</dbReference>
<keyword evidence="9" id="KW-1185">Reference proteome</keyword>
<proteinExistence type="inferred from homology"/>